<reference evidence="2" key="2">
    <citation type="submission" date="2021-02" db="EMBL/GenBank/DDBJ databases">
        <authorList>
            <person name="Kimball J.A."/>
            <person name="Haas M.W."/>
            <person name="Macchietto M."/>
            <person name="Kono T."/>
            <person name="Duquette J."/>
            <person name="Shao M."/>
        </authorList>
    </citation>
    <scope>NUCLEOTIDE SEQUENCE</scope>
    <source>
        <tissue evidence="2">Fresh leaf tissue</tissue>
    </source>
</reference>
<dbReference type="AlphaFoldDB" id="A0A8J5RIJ6"/>
<sequence length="79" mass="8418">MEHFTIGSSYEGLEEGLGEPFERGPPRGLQSSLRKETFEGASEWSSEGNLKEASHGTSMSILEPHGSLAFAAAFAAVFA</sequence>
<reference evidence="2" key="1">
    <citation type="journal article" date="2021" name="bioRxiv">
        <title>Whole Genome Assembly and Annotation of Northern Wild Rice, Zizania palustris L., Supports a Whole Genome Duplication in the Zizania Genus.</title>
        <authorList>
            <person name="Haas M."/>
            <person name="Kono T."/>
            <person name="Macchietto M."/>
            <person name="Millas R."/>
            <person name="McGilp L."/>
            <person name="Shao M."/>
            <person name="Duquette J."/>
            <person name="Hirsch C.N."/>
            <person name="Kimball J."/>
        </authorList>
    </citation>
    <scope>NUCLEOTIDE SEQUENCE</scope>
    <source>
        <tissue evidence="2">Fresh leaf tissue</tissue>
    </source>
</reference>
<evidence type="ECO:0000313" key="2">
    <source>
        <dbReference type="EMBL" id="KAG8060335.1"/>
    </source>
</evidence>
<name>A0A8J5RIJ6_ZIZPA</name>
<feature type="region of interest" description="Disordered" evidence="1">
    <location>
        <begin position="1"/>
        <end position="57"/>
    </location>
</feature>
<accession>A0A8J5RIJ6</accession>
<organism evidence="2 3">
    <name type="scientific">Zizania palustris</name>
    <name type="common">Northern wild rice</name>
    <dbReference type="NCBI Taxonomy" id="103762"/>
    <lineage>
        <taxon>Eukaryota</taxon>
        <taxon>Viridiplantae</taxon>
        <taxon>Streptophyta</taxon>
        <taxon>Embryophyta</taxon>
        <taxon>Tracheophyta</taxon>
        <taxon>Spermatophyta</taxon>
        <taxon>Magnoliopsida</taxon>
        <taxon>Liliopsida</taxon>
        <taxon>Poales</taxon>
        <taxon>Poaceae</taxon>
        <taxon>BOP clade</taxon>
        <taxon>Oryzoideae</taxon>
        <taxon>Oryzeae</taxon>
        <taxon>Zizaniinae</taxon>
        <taxon>Zizania</taxon>
    </lineage>
</organism>
<dbReference type="Proteomes" id="UP000729402">
    <property type="component" value="Unassembled WGS sequence"/>
</dbReference>
<evidence type="ECO:0000313" key="3">
    <source>
        <dbReference type="Proteomes" id="UP000729402"/>
    </source>
</evidence>
<protein>
    <submittedName>
        <fullName evidence="2">Uncharacterized protein</fullName>
    </submittedName>
</protein>
<dbReference type="EMBL" id="JAAALK010000287">
    <property type="protein sequence ID" value="KAG8060335.1"/>
    <property type="molecule type" value="Genomic_DNA"/>
</dbReference>
<comment type="caution">
    <text evidence="2">The sequence shown here is derived from an EMBL/GenBank/DDBJ whole genome shotgun (WGS) entry which is preliminary data.</text>
</comment>
<evidence type="ECO:0000256" key="1">
    <source>
        <dbReference type="SAM" id="MobiDB-lite"/>
    </source>
</evidence>
<proteinExistence type="predicted"/>
<keyword evidence="3" id="KW-1185">Reference proteome</keyword>
<gene>
    <name evidence="2" type="ORF">GUJ93_ZPchr0002g24542</name>
</gene>